<gene>
    <name evidence="7 10" type="primary">ftsL</name>
    <name evidence="10" type="ORF">RIB56_09165</name>
</gene>
<evidence type="ECO:0000256" key="6">
    <source>
        <dbReference type="ARBA" id="ARBA00023306"/>
    </source>
</evidence>
<keyword evidence="6 7" id="KW-0131">Cell cycle</keyword>
<dbReference type="InterPro" id="IPR011922">
    <property type="entry name" value="Cell_div_FtsL"/>
</dbReference>
<evidence type="ECO:0000313" key="10">
    <source>
        <dbReference type="EMBL" id="MDW8516300.1"/>
    </source>
</evidence>
<evidence type="ECO:0000256" key="7">
    <source>
        <dbReference type="HAMAP-Rule" id="MF_00910"/>
    </source>
</evidence>
<dbReference type="Proteomes" id="UP001284771">
    <property type="component" value="Unassembled WGS sequence"/>
</dbReference>
<dbReference type="EMBL" id="JAWUZT010000022">
    <property type="protein sequence ID" value="MDW8516300.1"/>
    <property type="molecule type" value="Genomic_DNA"/>
</dbReference>
<dbReference type="NCBIfam" id="TIGR02209">
    <property type="entry name" value="ftsL_broad"/>
    <property type="match status" value="1"/>
</dbReference>
<dbReference type="HAMAP" id="MF_00910">
    <property type="entry name" value="FtsL"/>
    <property type="match status" value="1"/>
</dbReference>
<feature type="transmembrane region" description="Helical" evidence="7">
    <location>
        <begin position="39"/>
        <end position="57"/>
    </location>
</feature>
<keyword evidence="5 7" id="KW-0472">Membrane</keyword>
<name>A0ABU4J5P7_9BACI</name>
<evidence type="ECO:0000256" key="5">
    <source>
        <dbReference type="ARBA" id="ARBA00023136"/>
    </source>
</evidence>
<keyword evidence="3 7" id="KW-0812">Transmembrane</keyword>
<feature type="coiled-coil region" evidence="9">
    <location>
        <begin position="62"/>
        <end position="96"/>
    </location>
</feature>
<evidence type="ECO:0000256" key="4">
    <source>
        <dbReference type="ARBA" id="ARBA00022989"/>
    </source>
</evidence>
<reference evidence="11" key="1">
    <citation type="submission" date="2023-07" db="EMBL/GenBank/DDBJ databases">
        <title>Draft genomic sequences of Priestia flexa CCM isolated from the soil of an abandoned mine contaminated by free cyanide in the high Andean zone of Tacna, Peru.</title>
        <authorList>
            <person name="Caceda Quiroz C.J."/>
            <person name="Maraza Chooque G.J."/>
            <person name="Fora Quispe G.L."/>
            <person name="Carpio Mamani M."/>
        </authorList>
    </citation>
    <scope>NUCLEOTIDE SEQUENCE [LARGE SCALE GENOMIC DNA]</scope>
    <source>
        <strain evidence="11">CCM</strain>
    </source>
</reference>
<organism evidence="10 11">
    <name type="scientific">Priestia flexa</name>
    <dbReference type="NCBI Taxonomy" id="86664"/>
    <lineage>
        <taxon>Bacteria</taxon>
        <taxon>Bacillati</taxon>
        <taxon>Bacillota</taxon>
        <taxon>Bacilli</taxon>
        <taxon>Bacillales</taxon>
        <taxon>Bacillaceae</taxon>
        <taxon>Priestia</taxon>
    </lineage>
</organism>
<comment type="function">
    <text evidence="7">Essential cell division protein.</text>
</comment>
<keyword evidence="4 7" id="KW-1133">Transmembrane helix</keyword>
<evidence type="ECO:0000256" key="3">
    <source>
        <dbReference type="ARBA" id="ARBA00022692"/>
    </source>
</evidence>
<comment type="subcellular location">
    <subcellularLocation>
        <location evidence="7">Cell membrane</location>
        <topology evidence="7">Single-pass type II membrane protein</topology>
    </subcellularLocation>
    <text evidence="7">Localizes to the division septum where it forms a ring structure.</text>
</comment>
<sequence length="120" mass="13596">MLSNVAYQVKPNTQHEQQKQPVRKVVKKSKRKISVGEKFVYTGTLALMLFGAVQMISNQATLYSTNAEVQALESNIQKQETKNNELKLQVTELSAYERIWAKAKELGLSLNENNVKVVEN</sequence>
<comment type="caution">
    <text evidence="10">The sequence shown here is derived from an EMBL/GenBank/DDBJ whole genome shotgun (WGS) entry which is preliminary data.</text>
</comment>
<evidence type="ECO:0000256" key="8">
    <source>
        <dbReference type="NCBIfam" id="TIGR02209"/>
    </source>
</evidence>
<dbReference type="Pfam" id="PF04977">
    <property type="entry name" value="DivIC"/>
    <property type="match status" value="1"/>
</dbReference>
<keyword evidence="9" id="KW-0175">Coiled coil</keyword>
<keyword evidence="2 7" id="KW-0132">Cell division</keyword>
<keyword evidence="1 7" id="KW-1003">Cell membrane</keyword>
<protein>
    <recommendedName>
        <fullName evidence="7 8">Cell division protein FtsL</fullName>
    </recommendedName>
</protein>
<comment type="similarity">
    <text evidence="7">Belongs to the FtsL family.</text>
</comment>
<evidence type="ECO:0000256" key="1">
    <source>
        <dbReference type="ARBA" id="ARBA00022475"/>
    </source>
</evidence>
<dbReference type="InterPro" id="IPR007060">
    <property type="entry name" value="FtsL/DivIC"/>
</dbReference>
<evidence type="ECO:0000256" key="9">
    <source>
        <dbReference type="SAM" id="Coils"/>
    </source>
</evidence>
<proteinExistence type="inferred from homology"/>
<accession>A0ABU4J5P7</accession>
<keyword evidence="11" id="KW-1185">Reference proteome</keyword>
<evidence type="ECO:0000256" key="2">
    <source>
        <dbReference type="ARBA" id="ARBA00022618"/>
    </source>
</evidence>
<dbReference type="GO" id="GO:0051301">
    <property type="term" value="P:cell division"/>
    <property type="evidence" value="ECO:0007669"/>
    <property type="project" value="UniProtKB-KW"/>
</dbReference>
<evidence type="ECO:0000313" key="11">
    <source>
        <dbReference type="Proteomes" id="UP001284771"/>
    </source>
</evidence>